<evidence type="ECO:0000313" key="1">
    <source>
        <dbReference type="EMBL" id="RUO41557.1"/>
    </source>
</evidence>
<name>A0A7Z7ETY2_9GAMM</name>
<organism evidence="1 2">
    <name type="scientific">Pseudidiomarina aestuarii</name>
    <dbReference type="NCBI Taxonomy" id="624146"/>
    <lineage>
        <taxon>Bacteria</taxon>
        <taxon>Pseudomonadati</taxon>
        <taxon>Pseudomonadota</taxon>
        <taxon>Gammaproteobacteria</taxon>
        <taxon>Alteromonadales</taxon>
        <taxon>Idiomarinaceae</taxon>
        <taxon>Pseudidiomarina</taxon>
    </lineage>
</organism>
<sequence length="368" mass="39429">MHTNHNQRGFATLTLSVLLLSIIILATLYTARFKAQEQRVMRNHAASQEAHLVADAALEQVIMLLDSDRDNLTRTINGNIAGATYTANTVGTAVNGTPRGDIDLVDITVAAQSADGRGQRTFRQSIAVMPLIRSAPDVPIAIRGAMNVSGSFQVVANPNGGGDGVPLSIWTSDDVDINGNGTTCGQQEFDQGNCASLPFSERGDHGVDILDNDPNFPTDLMMYLFGIEEANWTDLKAMATAEYANCDSLNAASTGLIWIAGPCELGSGQIGTEDNPVALVIQDGDFRVNGSMEIFGMVFAFRTPGNIATYDFKMNGGAVIQGAVMANFNPDLSNGNLTARYNAQVLNNVVTNDAFRRVYRVGGSWHDF</sequence>
<comment type="caution">
    <text evidence="1">The sequence shown here is derived from an EMBL/GenBank/DDBJ whole genome shotgun (WGS) entry which is preliminary data.</text>
</comment>
<gene>
    <name evidence="1" type="ORF">CWE22_05185</name>
</gene>
<accession>A0A7Z7ETY2</accession>
<evidence type="ECO:0008006" key="3">
    <source>
        <dbReference type="Google" id="ProtNLM"/>
    </source>
</evidence>
<dbReference type="EMBL" id="PIPR01000001">
    <property type="protein sequence ID" value="RUO41557.1"/>
    <property type="molecule type" value="Genomic_DNA"/>
</dbReference>
<dbReference type="Proteomes" id="UP000287766">
    <property type="component" value="Unassembled WGS sequence"/>
</dbReference>
<proteinExistence type="predicted"/>
<reference evidence="2" key="1">
    <citation type="journal article" date="2018" name="Front. Microbiol.">
        <title>Genome-Based Analysis Reveals the Taxonomy and Diversity of the Family Idiomarinaceae.</title>
        <authorList>
            <person name="Liu Y."/>
            <person name="Lai Q."/>
            <person name="Shao Z."/>
        </authorList>
    </citation>
    <scope>NUCLEOTIDE SEQUENCE [LARGE SCALE GENOMIC DNA]</scope>
    <source>
        <strain evidence="2">KYW314</strain>
    </source>
</reference>
<protein>
    <recommendedName>
        <fullName evidence="3">Type 4 fimbrial biogenesis protein PilX N-terminal domain-containing protein</fullName>
    </recommendedName>
</protein>
<dbReference type="AlphaFoldDB" id="A0A7Z7ETY2"/>
<evidence type="ECO:0000313" key="2">
    <source>
        <dbReference type="Proteomes" id="UP000287766"/>
    </source>
</evidence>
<dbReference type="RefSeq" id="WP_169930290.1">
    <property type="nucleotide sequence ID" value="NZ_PIPR01000001.1"/>
</dbReference>
<keyword evidence="2" id="KW-1185">Reference proteome</keyword>